<dbReference type="EMBL" id="JAGFNK010000126">
    <property type="protein sequence ID" value="KAI9507398.1"/>
    <property type="molecule type" value="Genomic_DNA"/>
</dbReference>
<comment type="caution">
    <text evidence="1">The sequence shown here is derived from an EMBL/GenBank/DDBJ whole genome shotgun (WGS) entry which is preliminary data.</text>
</comment>
<protein>
    <submittedName>
        <fullName evidence="1">Uncharacterized protein</fullName>
    </submittedName>
</protein>
<proteinExistence type="predicted"/>
<sequence>MNSFQHFKIQLSAHSFINEFERITEPPVERTKDERCPRLCLFATSHALPASAVNPAALIVAVKLGAATRILAVPPVGGQYRARLCKRWAYAAKLEESANAGVLSTTGQRMAKTDGARICCYEWGRGFKMKVMRAVEQARRRSILNSRPSQGMAGQCRSIEARARGWPGVERAVVVLEAGRRETSNVQRHSLEFGRSNASISHSSRFRTEQPPLANSTYVHRMEDPTVASLQGATSSPAERLRLRRTWDDKTKEAVGRRQPTRWGRTLKTDGVENDEYVGITKWDGGRRNVILLLGSGKEWWTSQRQTAARDGEDVEAGPAETAAMTDEAGSGVTVLVAEAAEEAAAATGMRASGTAAAIPGSRATTGGTEARGASDDGRDERGGGSEIDGGDMMDRDDDGDRGG</sequence>
<keyword evidence="2" id="KW-1185">Reference proteome</keyword>
<accession>A0ACC0U716</accession>
<organism evidence="1 2">
    <name type="scientific">Russula earlei</name>
    <dbReference type="NCBI Taxonomy" id="71964"/>
    <lineage>
        <taxon>Eukaryota</taxon>
        <taxon>Fungi</taxon>
        <taxon>Dikarya</taxon>
        <taxon>Basidiomycota</taxon>
        <taxon>Agaricomycotina</taxon>
        <taxon>Agaricomycetes</taxon>
        <taxon>Russulales</taxon>
        <taxon>Russulaceae</taxon>
        <taxon>Russula</taxon>
    </lineage>
</organism>
<evidence type="ECO:0000313" key="1">
    <source>
        <dbReference type="EMBL" id="KAI9507398.1"/>
    </source>
</evidence>
<evidence type="ECO:0000313" key="2">
    <source>
        <dbReference type="Proteomes" id="UP001207468"/>
    </source>
</evidence>
<name>A0ACC0U716_9AGAM</name>
<dbReference type="Proteomes" id="UP001207468">
    <property type="component" value="Unassembled WGS sequence"/>
</dbReference>
<gene>
    <name evidence="1" type="ORF">F5148DRAFT_1149774</name>
</gene>
<reference evidence="1" key="1">
    <citation type="submission" date="2021-03" db="EMBL/GenBank/DDBJ databases">
        <title>Evolutionary priming and transition to the ectomycorrhizal habit in an iconic lineage of mushroom-forming fungi: is preadaptation a requirement?</title>
        <authorList>
            <consortium name="DOE Joint Genome Institute"/>
            <person name="Looney B.P."/>
            <person name="Miyauchi S."/>
            <person name="Morin E."/>
            <person name="Drula E."/>
            <person name="Courty P.E."/>
            <person name="Chicoki N."/>
            <person name="Fauchery L."/>
            <person name="Kohler A."/>
            <person name="Kuo A."/>
            <person name="LaButti K."/>
            <person name="Pangilinan J."/>
            <person name="Lipzen A."/>
            <person name="Riley R."/>
            <person name="Andreopoulos W."/>
            <person name="He G."/>
            <person name="Johnson J."/>
            <person name="Barry K.W."/>
            <person name="Grigoriev I.V."/>
            <person name="Nagy L."/>
            <person name="Hibbett D."/>
            <person name="Henrissat B."/>
            <person name="Matheny P.B."/>
            <person name="Labbe J."/>
            <person name="Martin A.F."/>
        </authorList>
    </citation>
    <scope>NUCLEOTIDE SEQUENCE</scope>
    <source>
        <strain evidence="1">BPL698</strain>
    </source>
</reference>